<organism evidence="3 4">
    <name type="scientific">Zhouia amylolytica AD3</name>
    <dbReference type="NCBI Taxonomy" id="1286632"/>
    <lineage>
        <taxon>Bacteria</taxon>
        <taxon>Pseudomonadati</taxon>
        <taxon>Bacteroidota</taxon>
        <taxon>Flavobacteriia</taxon>
        <taxon>Flavobacteriales</taxon>
        <taxon>Flavobacteriaceae</taxon>
        <taxon>Zhouia</taxon>
    </lineage>
</organism>
<dbReference type="InterPro" id="IPR036890">
    <property type="entry name" value="HATPase_C_sf"/>
</dbReference>
<dbReference type="Proteomes" id="UP000018850">
    <property type="component" value="Unassembled WGS sequence"/>
</dbReference>
<accession>W2UPF5</accession>
<keyword evidence="1" id="KW-1133">Transmembrane helix</keyword>
<keyword evidence="1" id="KW-0472">Membrane</keyword>
<dbReference type="Pfam" id="PF06580">
    <property type="entry name" value="His_kinase"/>
    <property type="match status" value="1"/>
</dbReference>
<evidence type="ECO:0000313" key="3">
    <source>
        <dbReference type="EMBL" id="ETN95873.1"/>
    </source>
</evidence>
<dbReference type="InterPro" id="IPR050640">
    <property type="entry name" value="Bact_2-comp_sensor_kinase"/>
</dbReference>
<protein>
    <recommendedName>
        <fullName evidence="2">Signal transduction histidine kinase internal region domain-containing protein</fullName>
    </recommendedName>
</protein>
<gene>
    <name evidence="3" type="ORF">P278_15950</name>
</gene>
<keyword evidence="1" id="KW-0812">Transmembrane</keyword>
<dbReference type="PANTHER" id="PTHR34220">
    <property type="entry name" value="SENSOR HISTIDINE KINASE YPDA"/>
    <property type="match status" value="1"/>
</dbReference>
<dbReference type="AlphaFoldDB" id="W2UPF5"/>
<dbReference type="GO" id="GO:0000155">
    <property type="term" value="F:phosphorelay sensor kinase activity"/>
    <property type="evidence" value="ECO:0007669"/>
    <property type="project" value="InterPro"/>
</dbReference>
<comment type="caution">
    <text evidence="3">The sequence shown here is derived from an EMBL/GenBank/DDBJ whole genome shotgun (WGS) entry which is preliminary data.</text>
</comment>
<dbReference type="SUPFAM" id="SSF55874">
    <property type="entry name" value="ATPase domain of HSP90 chaperone/DNA topoisomerase II/histidine kinase"/>
    <property type="match status" value="1"/>
</dbReference>
<dbReference type="InterPro" id="IPR010559">
    <property type="entry name" value="Sig_transdc_His_kin_internal"/>
</dbReference>
<reference evidence="3 4" key="2">
    <citation type="journal article" date="2016" name="Genome Announc.">
        <title>Draft Genome Sequence of Zhouia amylolytica AD3, Isolated from Tidal Flat Sediment.</title>
        <authorList>
            <person name="Jia B."/>
            <person name="Jin H.M."/>
            <person name="Lee H.J."/>
            <person name="Jeon C.O."/>
        </authorList>
    </citation>
    <scope>NUCLEOTIDE SEQUENCE [LARGE SCALE GENOMIC DNA]</scope>
    <source>
        <strain evidence="3 4">AD3</strain>
    </source>
</reference>
<name>W2UPF5_9FLAO</name>
<feature type="transmembrane region" description="Helical" evidence="1">
    <location>
        <begin position="12"/>
        <end position="30"/>
    </location>
</feature>
<dbReference type="GO" id="GO:0016020">
    <property type="term" value="C:membrane"/>
    <property type="evidence" value="ECO:0007669"/>
    <property type="project" value="InterPro"/>
</dbReference>
<reference evidence="4" key="1">
    <citation type="submission" date="2013-11" db="EMBL/GenBank/DDBJ databases">
        <title>Draft genome sequence from a member of Zhouia, isolated tidal flat.</title>
        <authorList>
            <person name="Jin H."/>
            <person name="Jeon C.O."/>
        </authorList>
    </citation>
    <scope>NUCLEOTIDE SEQUENCE [LARGE SCALE GENOMIC DNA]</scope>
    <source>
        <strain evidence="4">AD3</strain>
    </source>
</reference>
<dbReference type="PATRIC" id="fig|1286632.3.peg.1583"/>
<evidence type="ECO:0000313" key="4">
    <source>
        <dbReference type="Proteomes" id="UP000018850"/>
    </source>
</evidence>
<proteinExistence type="predicted"/>
<dbReference type="RefSeq" id="WP_038264580.1">
    <property type="nucleotide sequence ID" value="NZ_AYXY01000019.1"/>
</dbReference>
<dbReference type="Gene3D" id="3.30.565.10">
    <property type="entry name" value="Histidine kinase-like ATPase, C-terminal domain"/>
    <property type="match status" value="1"/>
</dbReference>
<feature type="transmembrane region" description="Helical" evidence="1">
    <location>
        <begin position="50"/>
        <end position="74"/>
    </location>
</feature>
<dbReference type="eggNOG" id="COG2972">
    <property type="taxonomic scope" value="Bacteria"/>
</dbReference>
<keyword evidence="4" id="KW-1185">Reference proteome</keyword>
<sequence>MILKLNTNKWLPLKLFIAITAAIPVFITAYELITTQKDSVIFLGNFHPLAGVFAIIYYALLMLTVFTFGIIWLIKQLKALMRLKHEKAQTELLHLKSQVNPHFFFNTLNNLYGLAGKDPAKAQNMILKLSDMMRYSIYEGQASYVPMVDEITYIKNYIALNKARYHKEIDVKLSADIDDNYPIMPLLLIILVENAFKHGVENLGSEAFVHIHLQTKQDRIHFSVLNNYDTLEATTKTGIGIKNLKRRLQLVYPDQHDLILKANNGIYKAQLIIKQ</sequence>
<evidence type="ECO:0000256" key="1">
    <source>
        <dbReference type="SAM" id="Phobius"/>
    </source>
</evidence>
<feature type="domain" description="Signal transduction histidine kinase internal region" evidence="2">
    <location>
        <begin position="91"/>
        <end position="168"/>
    </location>
</feature>
<dbReference type="EMBL" id="AYXY01000019">
    <property type="protein sequence ID" value="ETN95873.1"/>
    <property type="molecule type" value="Genomic_DNA"/>
</dbReference>
<evidence type="ECO:0000259" key="2">
    <source>
        <dbReference type="Pfam" id="PF06580"/>
    </source>
</evidence>
<dbReference type="PANTHER" id="PTHR34220:SF7">
    <property type="entry name" value="SENSOR HISTIDINE KINASE YPDA"/>
    <property type="match status" value="1"/>
</dbReference>